<keyword evidence="7 8" id="KW-0472">Membrane</keyword>
<evidence type="ECO:0000313" key="10">
    <source>
        <dbReference type="EMBL" id="MEO1766026.1"/>
    </source>
</evidence>
<evidence type="ECO:0000259" key="9">
    <source>
        <dbReference type="Pfam" id="PF12832"/>
    </source>
</evidence>
<dbReference type="NCBIfam" id="NF037955">
    <property type="entry name" value="mfs"/>
    <property type="match status" value="1"/>
</dbReference>
<keyword evidence="2" id="KW-0813">Transport</keyword>
<feature type="transmembrane region" description="Helical" evidence="8">
    <location>
        <begin position="138"/>
        <end position="155"/>
    </location>
</feature>
<keyword evidence="5 8" id="KW-0812">Transmembrane</keyword>
<reference evidence="10 11" key="1">
    <citation type="submission" date="2024-02" db="EMBL/GenBank/DDBJ databases">
        <title>New thermophilic sulfur-oxidizing bacteria from a hot springs of the Uzon caldera (Kamchatka, Russia).</title>
        <authorList>
            <person name="Dukat A.M."/>
            <person name="Elcheninov A.G."/>
            <person name="Frolov E.N."/>
        </authorList>
    </citation>
    <scope>NUCLEOTIDE SEQUENCE [LARGE SCALE GENOMIC DNA]</scope>
    <source>
        <strain evidence="10 11">AK1</strain>
    </source>
</reference>
<dbReference type="Proteomes" id="UP001482231">
    <property type="component" value="Unassembled WGS sequence"/>
</dbReference>
<sequence>MRSPRPKLPYWELSGFYFFYFTFVGVISPYWGLYLKSLSFSAFQIGVLMSLFAVMRMFAPNVWGHLADRYGKRVFIVQIAAFASLIAFAGVFLGTGFWLLFASMALLSFFWSASLPLVEATTLSHLGERTDRYGSIRLWGSVGFILAVVGVGTLLDYLPIHWLPGIVFATLLGVALLSRHIPEAEVMFHPDGHDSVWQVLRQPRVLALIAACFLMSAAHGPYYTFYSIYLESHGYSKSGIGWLWALGVICEIGVFLWAARLFARFHLETVLKASFALAVVRFLIIAWGVGEPLLILFAQTLHAATFGAYHASAIALIHRFFPGRLQARGQAIYNSLSFGAGGTLGSLYAGYSWDAWGPAVTYTLAAGCALLALLLLLWQLKPRLPPG</sequence>
<comment type="subcellular location">
    <subcellularLocation>
        <location evidence="1">Cell inner membrane</location>
        <topology evidence="1">Multi-pass membrane protein</topology>
    </subcellularLocation>
</comment>
<protein>
    <submittedName>
        <fullName evidence="10">MFS transporter</fullName>
    </submittedName>
</protein>
<accession>A0ABV0EBL9</accession>
<dbReference type="Gene3D" id="1.20.1250.20">
    <property type="entry name" value="MFS general substrate transporter like domains"/>
    <property type="match status" value="2"/>
</dbReference>
<comment type="caution">
    <text evidence="10">The sequence shown here is derived from an EMBL/GenBank/DDBJ whole genome shotgun (WGS) entry which is preliminary data.</text>
</comment>
<feature type="transmembrane region" description="Helical" evidence="8">
    <location>
        <begin position="38"/>
        <end position="58"/>
    </location>
</feature>
<feature type="transmembrane region" description="Helical" evidence="8">
    <location>
        <begin position="333"/>
        <end position="353"/>
    </location>
</feature>
<proteinExistence type="predicted"/>
<evidence type="ECO:0000256" key="1">
    <source>
        <dbReference type="ARBA" id="ARBA00004429"/>
    </source>
</evidence>
<feature type="domain" description="Major facilitator superfamily associated" evidence="9">
    <location>
        <begin position="10"/>
        <end position="363"/>
    </location>
</feature>
<name>A0ABV0EBL9_9BURK</name>
<dbReference type="InterPro" id="IPR036259">
    <property type="entry name" value="MFS_trans_sf"/>
</dbReference>
<feature type="transmembrane region" description="Helical" evidence="8">
    <location>
        <begin position="161"/>
        <end position="178"/>
    </location>
</feature>
<keyword evidence="3" id="KW-1003">Cell membrane</keyword>
<dbReference type="CDD" id="cd17335">
    <property type="entry name" value="MFS_MFSD6"/>
    <property type="match status" value="1"/>
</dbReference>
<evidence type="ECO:0000256" key="5">
    <source>
        <dbReference type="ARBA" id="ARBA00022692"/>
    </source>
</evidence>
<dbReference type="PANTHER" id="PTHR23522:SF10">
    <property type="entry name" value="3-PHENYLPROPIONIC ACID TRANSPORTER-RELATED"/>
    <property type="match status" value="1"/>
</dbReference>
<dbReference type="PIRSF" id="PIRSF004925">
    <property type="entry name" value="HcaT"/>
    <property type="match status" value="1"/>
</dbReference>
<evidence type="ECO:0000256" key="2">
    <source>
        <dbReference type="ARBA" id="ARBA00022448"/>
    </source>
</evidence>
<keyword evidence="11" id="KW-1185">Reference proteome</keyword>
<dbReference type="EMBL" id="JBAJEX010000001">
    <property type="protein sequence ID" value="MEO1766026.1"/>
    <property type="molecule type" value="Genomic_DNA"/>
</dbReference>
<feature type="transmembrane region" description="Helical" evidence="8">
    <location>
        <begin position="242"/>
        <end position="263"/>
    </location>
</feature>
<feature type="transmembrane region" description="Helical" evidence="8">
    <location>
        <begin position="359"/>
        <end position="378"/>
    </location>
</feature>
<evidence type="ECO:0000256" key="4">
    <source>
        <dbReference type="ARBA" id="ARBA00022519"/>
    </source>
</evidence>
<dbReference type="InterPro" id="IPR026032">
    <property type="entry name" value="HcaT-like"/>
</dbReference>
<dbReference type="RefSeq" id="WP_347306692.1">
    <property type="nucleotide sequence ID" value="NZ_JBAJEX010000001.1"/>
</dbReference>
<dbReference type="InterPro" id="IPR024989">
    <property type="entry name" value="MFS_assoc_dom"/>
</dbReference>
<evidence type="ECO:0000256" key="8">
    <source>
        <dbReference type="SAM" id="Phobius"/>
    </source>
</evidence>
<organism evidence="10 11">
    <name type="scientific">Thiobacter aerophilum</name>
    <dbReference type="NCBI Taxonomy" id="3121275"/>
    <lineage>
        <taxon>Bacteria</taxon>
        <taxon>Pseudomonadati</taxon>
        <taxon>Pseudomonadota</taxon>
        <taxon>Betaproteobacteria</taxon>
        <taxon>Burkholderiales</taxon>
        <taxon>Thiobacteraceae</taxon>
        <taxon>Thiobacter</taxon>
    </lineage>
</organism>
<keyword evidence="4" id="KW-0997">Cell inner membrane</keyword>
<evidence type="ECO:0000256" key="3">
    <source>
        <dbReference type="ARBA" id="ARBA00022475"/>
    </source>
</evidence>
<feature type="transmembrane region" description="Helical" evidence="8">
    <location>
        <begin position="301"/>
        <end position="321"/>
    </location>
</feature>
<feature type="transmembrane region" description="Helical" evidence="8">
    <location>
        <begin position="205"/>
        <end position="222"/>
    </location>
</feature>
<keyword evidence="6 8" id="KW-1133">Transmembrane helix</keyword>
<gene>
    <name evidence="10" type="ORF">V6E02_02210</name>
</gene>
<feature type="transmembrane region" description="Helical" evidence="8">
    <location>
        <begin position="97"/>
        <end position="118"/>
    </location>
</feature>
<dbReference type="PANTHER" id="PTHR23522">
    <property type="entry name" value="BLL5896 PROTEIN"/>
    <property type="match status" value="1"/>
</dbReference>
<feature type="transmembrane region" description="Helical" evidence="8">
    <location>
        <begin position="70"/>
        <end position="91"/>
    </location>
</feature>
<feature type="transmembrane region" description="Helical" evidence="8">
    <location>
        <begin position="270"/>
        <end position="289"/>
    </location>
</feature>
<dbReference type="SUPFAM" id="SSF103473">
    <property type="entry name" value="MFS general substrate transporter"/>
    <property type="match status" value="1"/>
</dbReference>
<evidence type="ECO:0000313" key="11">
    <source>
        <dbReference type="Proteomes" id="UP001482231"/>
    </source>
</evidence>
<dbReference type="Pfam" id="PF12832">
    <property type="entry name" value="MFS_1_like"/>
    <property type="match status" value="1"/>
</dbReference>
<evidence type="ECO:0000256" key="7">
    <source>
        <dbReference type="ARBA" id="ARBA00023136"/>
    </source>
</evidence>
<evidence type="ECO:0000256" key="6">
    <source>
        <dbReference type="ARBA" id="ARBA00022989"/>
    </source>
</evidence>
<feature type="transmembrane region" description="Helical" evidence="8">
    <location>
        <begin position="12"/>
        <end position="32"/>
    </location>
</feature>